<dbReference type="SUPFAM" id="SSF52151">
    <property type="entry name" value="FabD/lysophospholipase-like"/>
    <property type="match status" value="1"/>
</dbReference>
<dbReference type="Pfam" id="PF01734">
    <property type="entry name" value="Patatin"/>
    <property type="match status" value="1"/>
</dbReference>
<keyword evidence="3" id="KW-0443">Lipid metabolism</keyword>
<dbReference type="GO" id="GO:0047499">
    <property type="term" value="F:calcium-independent phospholipase A2 activity"/>
    <property type="evidence" value="ECO:0007669"/>
    <property type="project" value="TreeGrafter"/>
</dbReference>
<feature type="region of interest" description="Disordered" evidence="5">
    <location>
        <begin position="314"/>
        <end position="352"/>
    </location>
</feature>
<feature type="short sequence motif" description="DGA/G" evidence="4">
    <location>
        <begin position="138"/>
        <end position="140"/>
    </location>
</feature>
<dbReference type="InterPro" id="IPR016035">
    <property type="entry name" value="Acyl_Trfase/lysoPLipase"/>
</dbReference>
<dbReference type="GO" id="GO:0016042">
    <property type="term" value="P:lipid catabolic process"/>
    <property type="evidence" value="ECO:0007669"/>
    <property type="project" value="UniProtKB-KW"/>
</dbReference>
<dbReference type="PROSITE" id="PS51635">
    <property type="entry name" value="PNPLA"/>
    <property type="match status" value="1"/>
</dbReference>
<dbReference type="GO" id="GO:0019369">
    <property type="term" value="P:arachidonate metabolic process"/>
    <property type="evidence" value="ECO:0007669"/>
    <property type="project" value="TreeGrafter"/>
</dbReference>
<dbReference type="Proteomes" id="UP001140560">
    <property type="component" value="Unassembled WGS sequence"/>
</dbReference>
<dbReference type="Gene3D" id="3.40.1090.10">
    <property type="entry name" value="Cytosolic phospholipase A2 catalytic domain"/>
    <property type="match status" value="1"/>
</dbReference>
<comment type="caution">
    <text evidence="4">Lacks conserved residue(s) required for the propagation of feature annotation.</text>
</comment>
<feature type="domain" description="PNPLA" evidence="6">
    <location>
        <begin position="1"/>
        <end position="151"/>
    </location>
</feature>
<dbReference type="InterPro" id="IPR002641">
    <property type="entry name" value="PNPLA_dom"/>
</dbReference>
<dbReference type="EMBL" id="JAPEUY010000002">
    <property type="protein sequence ID" value="KAJ4375977.1"/>
    <property type="molecule type" value="Genomic_DNA"/>
</dbReference>
<keyword evidence="8" id="KW-1185">Reference proteome</keyword>
<proteinExistence type="predicted"/>
<evidence type="ECO:0000313" key="8">
    <source>
        <dbReference type="Proteomes" id="UP001140560"/>
    </source>
</evidence>
<dbReference type="GO" id="GO:0016020">
    <property type="term" value="C:membrane"/>
    <property type="evidence" value="ECO:0007669"/>
    <property type="project" value="TreeGrafter"/>
</dbReference>
<evidence type="ECO:0000256" key="5">
    <source>
        <dbReference type="SAM" id="MobiDB-lite"/>
    </source>
</evidence>
<name>A0A9W8YF89_9PLEO</name>
<reference evidence="7" key="1">
    <citation type="submission" date="2022-10" db="EMBL/GenBank/DDBJ databases">
        <title>Tapping the CABI collections for fungal endophytes: first genome assemblies for Collariella, Neodidymelliopsis, Ascochyta clinopodiicola, Didymella pomorum, Didymosphaeria variabile, Neocosmospora piperis and Neocucurbitaria cava.</title>
        <authorList>
            <person name="Hill R."/>
        </authorList>
    </citation>
    <scope>NUCLEOTIDE SEQUENCE</scope>
    <source>
        <strain evidence="7">IMI 356814</strain>
    </source>
</reference>
<dbReference type="PANTHER" id="PTHR24185:SF1">
    <property type="entry name" value="CALCIUM-INDEPENDENT PHOSPHOLIPASE A2-GAMMA"/>
    <property type="match status" value="1"/>
</dbReference>
<protein>
    <recommendedName>
        <fullName evidence="6">PNPLA domain-containing protein</fullName>
    </recommendedName>
</protein>
<keyword evidence="2" id="KW-0442">Lipid degradation</keyword>
<sequence length="352" mass="39149">MLGRLRYTVKDAIDHYLSLAETVFTSTSSDTDAAFDHRVLEKHIQKVIVEAPDHPDAHTDFVDPDLIDWSSPGSPRGCRTFVVASPTRGSGDNAALLRSYGTPLDSPSPGRIWEIGRATSAAPTFFSPIVIDMIKYGDGGLMANNPTRLAIQEANELWPGRSIGCLLSLGTGEDAPNQLIEQEHLPKEGWTDWIFTSLAPKPRFKLEVAKWCVHNTTRCNKVHYDVLANLDRDRLRSAYFRLNTPDIGKIGLEEWQRMPDMINLTNDYMAPRHMKEEKSTIAKQIIRLMTISQPRGSEPRNETQSELHTYANLLAPPPPIATIEYTQTQGGDEPTVDSSAGTYPPDTDTAAH</sequence>
<dbReference type="PANTHER" id="PTHR24185">
    <property type="entry name" value="CALCIUM-INDEPENDENT PHOSPHOLIPASE A2-GAMMA"/>
    <property type="match status" value="1"/>
</dbReference>
<feature type="compositionally biased region" description="Polar residues" evidence="5">
    <location>
        <begin position="324"/>
        <end position="341"/>
    </location>
</feature>
<evidence type="ECO:0000313" key="7">
    <source>
        <dbReference type="EMBL" id="KAJ4375977.1"/>
    </source>
</evidence>
<dbReference type="AlphaFoldDB" id="A0A9W8YF89"/>
<keyword evidence="1" id="KW-0378">Hydrolase</keyword>
<evidence type="ECO:0000256" key="4">
    <source>
        <dbReference type="PROSITE-ProRule" id="PRU01161"/>
    </source>
</evidence>
<evidence type="ECO:0000259" key="6">
    <source>
        <dbReference type="PROSITE" id="PS51635"/>
    </source>
</evidence>
<evidence type="ECO:0000256" key="3">
    <source>
        <dbReference type="ARBA" id="ARBA00023098"/>
    </source>
</evidence>
<evidence type="ECO:0000256" key="2">
    <source>
        <dbReference type="ARBA" id="ARBA00022963"/>
    </source>
</evidence>
<organism evidence="7 8">
    <name type="scientific">Neocucurbitaria cava</name>
    <dbReference type="NCBI Taxonomy" id="798079"/>
    <lineage>
        <taxon>Eukaryota</taxon>
        <taxon>Fungi</taxon>
        <taxon>Dikarya</taxon>
        <taxon>Ascomycota</taxon>
        <taxon>Pezizomycotina</taxon>
        <taxon>Dothideomycetes</taxon>
        <taxon>Pleosporomycetidae</taxon>
        <taxon>Pleosporales</taxon>
        <taxon>Pleosporineae</taxon>
        <taxon>Cucurbitariaceae</taxon>
        <taxon>Neocucurbitaria</taxon>
    </lineage>
</organism>
<gene>
    <name evidence="7" type="ORF">N0V83_001257</name>
</gene>
<accession>A0A9W8YF89</accession>
<comment type="caution">
    <text evidence="7">The sequence shown here is derived from an EMBL/GenBank/DDBJ whole genome shotgun (WGS) entry which is preliminary data.</text>
</comment>
<evidence type="ECO:0000256" key="1">
    <source>
        <dbReference type="ARBA" id="ARBA00022801"/>
    </source>
</evidence>
<dbReference type="GO" id="GO:0046486">
    <property type="term" value="P:glycerolipid metabolic process"/>
    <property type="evidence" value="ECO:0007669"/>
    <property type="project" value="UniProtKB-ARBA"/>
</dbReference>
<dbReference type="OrthoDB" id="6612291at2759"/>